<sequence length="212" mass="21470">MRRLLTLLAVLGLAAAGVVVAVVLTTGTEDGAPTGDPGAGAVPVAVPEDAIEVVVLVDESTDSGDAERAVGLVTEGARMWQGGLAGLVEDDAGEEPKELVVRTERVAPDGLVDVAGAEIVVVVATEAAQSGGARLDTGCATYDDVFAFGAWRQREGFDSHHRLPEGTFDAVCDGEPVCVAVNATFTAGGVTPMEAFGLVGDELGHCLGRTGA</sequence>
<comment type="caution">
    <text evidence="2">The sequence shown here is derived from an EMBL/GenBank/DDBJ whole genome shotgun (WGS) entry which is preliminary data.</text>
</comment>
<dbReference type="RefSeq" id="WP_179530093.1">
    <property type="nucleotide sequence ID" value="NZ_BAAAPP010000002.1"/>
</dbReference>
<proteinExistence type="predicted"/>
<dbReference type="AlphaFoldDB" id="A0A7Y9YEH4"/>
<feature type="chain" id="PRO_5039193155" evidence="1">
    <location>
        <begin position="22"/>
        <end position="212"/>
    </location>
</feature>
<evidence type="ECO:0000313" key="3">
    <source>
        <dbReference type="Proteomes" id="UP000537326"/>
    </source>
</evidence>
<keyword evidence="3" id="KW-1185">Reference proteome</keyword>
<evidence type="ECO:0000313" key="2">
    <source>
        <dbReference type="EMBL" id="NYI09065.1"/>
    </source>
</evidence>
<dbReference type="EMBL" id="JACBZI010000001">
    <property type="protein sequence ID" value="NYI09065.1"/>
    <property type="molecule type" value="Genomic_DNA"/>
</dbReference>
<evidence type="ECO:0000256" key="1">
    <source>
        <dbReference type="SAM" id="SignalP"/>
    </source>
</evidence>
<organism evidence="2 3">
    <name type="scientific">Nocardioides marinus</name>
    <dbReference type="NCBI Taxonomy" id="374514"/>
    <lineage>
        <taxon>Bacteria</taxon>
        <taxon>Bacillati</taxon>
        <taxon>Actinomycetota</taxon>
        <taxon>Actinomycetes</taxon>
        <taxon>Propionibacteriales</taxon>
        <taxon>Nocardioidaceae</taxon>
        <taxon>Nocardioides</taxon>
    </lineage>
</organism>
<accession>A0A7Y9YEH4</accession>
<reference evidence="2 3" key="1">
    <citation type="submission" date="2020-07" db="EMBL/GenBank/DDBJ databases">
        <title>Sequencing the genomes of 1000 actinobacteria strains.</title>
        <authorList>
            <person name="Klenk H.-P."/>
        </authorList>
    </citation>
    <scope>NUCLEOTIDE SEQUENCE [LARGE SCALE GENOMIC DNA]</scope>
    <source>
        <strain evidence="2 3">DSM 18248</strain>
    </source>
</reference>
<dbReference type="Proteomes" id="UP000537326">
    <property type="component" value="Unassembled WGS sequence"/>
</dbReference>
<keyword evidence="1" id="KW-0732">Signal</keyword>
<feature type="signal peptide" evidence="1">
    <location>
        <begin position="1"/>
        <end position="21"/>
    </location>
</feature>
<gene>
    <name evidence="2" type="ORF">BKA05_000580</name>
</gene>
<protein>
    <submittedName>
        <fullName evidence="2">Uncharacterized protein</fullName>
    </submittedName>
</protein>
<name>A0A7Y9YEH4_9ACTN</name>